<dbReference type="InterPro" id="IPR027417">
    <property type="entry name" value="P-loop_NTPase"/>
</dbReference>
<evidence type="ECO:0000256" key="7">
    <source>
        <dbReference type="ARBA" id="ARBA00023054"/>
    </source>
</evidence>
<comment type="subcellular location">
    <subcellularLocation>
        <location evidence="2">Chromosome</location>
    </subcellularLocation>
    <subcellularLocation>
        <location evidence="1 10">Nucleus</location>
    </subcellularLocation>
</comment>
<dbReference type="eggNOG" id="KOG0018">
    <property type="taxonomic scope" value="Eukaryota"/>
</dbReference>
<gene>
    <name evidence="14" type="ORF">MICPUN_56550</name>
</gene>
<dbReference type="SMART" id="SM00968">
    <property type="entry name" value="SMC_hinge"/>
    <property type="match status" value="1"/>
</dbReference>
<evidence type="ECO:0000256" key="5">
    <source>
        <dbReference type="ARBA" id="ARBA00022618"/>
    </source>
</evidence>
<dbReference type="Gene3D" id="3.30.70.1620">
    <property type="match status" value="1"/>
</dbReference>
<accession>C1DZG1</accession>
<evidence type="ECO:0000256" key="6">
    <source>
        <dbReference type="ARBA" id="ARBA00022776"/>
    </source>
</evidence>
<dbReference type="GO" id="GO:0051301">
    <property type="term" value="P:cell division"/>
    <property type="evidence" value="ECO:0007669"/>
    <property type="project" value="UniProtKB-KW"/>
</dbReference>
<organism evidence="14 15">
    <name type="scientific">Micromonas commoda (strain RCC299 / NOUM17 / CCMP2709)</name>
    <name type="common">Picoplanktonic green alga</name>
    <dbReference type="NCBI Taxonomy" id="296587"/>
    <lineage>
        <taxon>Eukaryota</taxon>
        <taxon>Viridiplantae</taxon>
        <taxon>Chlorophyta</taxon>
        <taxon>Mamiellophyceae</taxon>
        <taxon>Mamiellales</taxon>
        <taxon>Mamiellaceae</taxon>
        <taxon>Micromonas</taxon>
    </lineage>
</organism>
<dbReference type="Gene3D" id="3.40.50.300">
    <property type="entry name" value="P-loop containing nucleotide triphosphate hydrolases"/>
    <property type="match status" value="2"/>
</dbReference>
<dbReference type="OMA" id="KHMDFQR"/>
<keyword evidence="7 11" id="KW-0175">Coiled coil</keyword>
<dbReference type="OrthoDB" id="5575062at2759"/>
<dbReference type="KEGG" id="mis:MICPUN_56550"/>
<evidence type="ECO:0000256" key="4">
    <source>
        <dbReference type="ARBA" id="ARBA00022454"/>
    </source>
</evidence>
<keyword evidence="15" id="KW-1185">Reference proteome</keyword>
<dbReference type="AlphaFoldDB" id="C1DZG1"/>
<dbReference type="Pfam" id="PF02463">
    <property type="entry name" value="SMC_N"/>
    <property type="match status" value="1"/>
</dbReference>
<dbReference type="InterPro" id="IPR010935">
    <property type="entry name" value="SMC_hinge"/>
</dbReference>
<evidence type="ECO:0000256" key="2">
    <source>
        <dbReference type="ARBA" id="ARBA00004286"/>
    </source>
</evidence>
<dbReference type="SUPFAM" id="SSF52540">
    <property type="entry name" value="P-loop containing nucleoside triphosphate hydrolases"/>
    <property type="match status" value="1"/>
</dbReference>
<dbReference type="RefSeq" id="XP_002499853.1">
    <property type="nucleotide sequence ID" value="XM_002499807.1"/>
</dbReference>
<evidence type="ECO:0000313" key="14">
    <source>
        <dbReference type="EMBL" id="ACO61111.1"/>
    </source>
</evidence>
<dbReference type="GO" id="GO:0003677">
    <property type="term" value="F:DNA binding"/>
    <property type="evidence" value="ECO:0007669"/>
    <property type="project" value="TreeGrafter"/>
</dbReference>
<evidence type="ECO:0000256" key="9">
    <source>
        <dbReference type="ARBA" id="ARBA00023306"/>
    </source>
</evidence>
<keyword evidence="8 10" id="KW-0539">Nucleus</keyword>
<evidence type="ECO:0000256" key="11">
    <source>
        <dbReference type="SAM" id="Coils"/>
    </source>
</evidence>
<evidence type="ECO:0000256" key="1">
    <source>
        <dbReference type="ARBA" id="ARBA00004123"/>
    </source>
</evidence>
<keyword evidence="4" id="KW-0158">Chromosome</keyword>
<dbReference type="SUPFAM" id="SSF75553">
    <property type="entry name" value="Smc hinge domain"/>
    <property type="match status" value="1"/>
</dbReference>
<evidence type="ECO:0000256" key="12">
    <source>
        <dbReference type="SAM" id="MobiDB-lite"/>
    </source>
</evidence>
<dbReference type="InParanoid" id="C1DZG1"/>
<keyword evidence="6" id="KW-0498">Mitosis</keyword>
<dbReference type="Proteomes" id="UP000002009">
    <property type="component" value="Chromosome 2"/>
</dbReference>
<feature type="coiled-coil region" evidence="11">
    <location>
        <begin position="768"/>
        <end position="795"/>
    </location>
</feature>
<dbReference type="PANTHER" id="PTHR18937">
    <property type="entry name" value="STRUCTURAL MAINTENANCE OF CHROMOSOMES SMC FAMILY MEMBER"/>
    <property type="match status" value="1"/>
</dbReference>
<keyword evidence="9" id="KW-0131">Cell cycle</keyword>
<feature type="coiled-coil region" evidence="11">
    <location>
        <begin position="182"/>
        <end position="311"/>
    </location>
</feature>
<feature type="domain" description="SMC hinge" evidence="13">
    <location>
        <begin position="532"/>
        <end position="649"/>
    </location>
</feature>
<evidence type="ECO:0000256" key="10">
    <source>
        <dbReference type="PIRNR" id="PIRNR005719"/>
    </source>
</evidence>
<evidence type="ECO:0000256" key="3">
    <source>
        <dbReference type="ARBA" id="ARBA00005597"/>
    </source>
</evidence>
<proteinExistence type="inferred from homology"/>
<dbReference type="GO" id="GO:0007062">
    <property type="term" value="P:sister chromatid cohesion"/>
    <property type="evidence" value="ECO:0007669"/>
    <property type="project" value="InterPro"/>
</dbReference>
<dbReference type="GO" id="GO:0005634">
    <property type="term" value="C:nucleus"/>
    <property type="evidence" value="ECO:0007669"/>
    <property type="project" value="UniProtKB-SubCell"/>
</dbReference>
<dbReference type="STRING" id="296587.C1DZG1"/>
<dbReference type="Gene3D" id="1.20.1060.20">
    <property type="match status" value="1"/>
</dbReference>
<evidence type="ECO:0000259" key="13">
    <source>
        <dbReference type="SMART" id="SM00968"/>
    </source>
</evidence>
<feature type="coiled-coil region" evidence="11">
    <location>
        <begin position="340"/>
        <end position="374"/>
    </location>
</feature>
<dbReference type="CDD" id="cd03275">
    <property type="entry name" value="ABC_SMC1_euk"/>
    <property type="match status" value="1"/>
</dbReference>
<comment type="similarity">
    <text evidence="3">Belongs to the SMC family. SMC1 subfamily.</text>
</comment>
<dbReference type="GO" id="GO:0016887">
    <property type="term" value="F:ATP hydrolysis activity"/>
    <property type="evidence" value="ECO:0007669"/>
    <property type="project" value="InterPro"/>
</dbReference>
<dbReference type="PIRSF" id="PIRSF005719">
    <property type="entry name" value="SMC"/>
    <property type="match status" value="1"/>
</dbReference>
<dbReference type="GO" id="GO:0005524">
    <property type="term" value="F:ATP binding"/>
    <property type="evidence" value="ECO:0007669"/>
    <property type="project" value="InterPro"/>
</dbReference>
<keyword evidence="5" id="KW-0132">Cell division</keyword>
<feature type="coiled-coil region" evidence="11">
    <location>
        <begin position="853"/>
        <end position="943"/>
    </location>
</feature>
<dbReference type="GO" id="GO:0008278">
    <property type="term" value="C:cohesin complex"/>
    <property type="evidence" value="ECO:0007669"/>
    <property type="project" value="InterPro"/>
</dbReference>
<dbReference type="InterPro" id="IPR003395">
    <property type="entry name" value="RecF/RecN/SMC_N"/>
</dbReference>
<evidence type="ECO:0000313" key="15">
    <source>
        <dbReference type="Proteomes" id="UP000002009"/>
    </source>
</evidence>
<dbReference type="PANTHER" id="PTHR18937:SF12">
    <property type="entry name" value="STRUCTURAL MAINTENANCE OF CHROMOSOMES PROTEIN"/>
    <property type="match status" value="1"/>
</dbReference>
<protein>
    <recommendedName>
        <fullName evidence="10">Structural maintenance of chromosomes protein</fullName>
    </recommendedName>
</protein>
<reference evidence="14 15" key="1">
    <citation type="journal article" date="2009" name="Science">
        <title>Green evolution and dynamic adaptations revealed by genomes of the marine picoeukaryotes Micromonas.</title>
        <authorList>
            <person name="Worden A.Z."/>
            <person name="Lee J.H."/>
            <person name="Mock T."/>
            <person name="Rouze P."/>
            <person name="Simmons M.P."/>
            <person name="Aerts A.L."/>
            <person name="Allen A.E."/>
            <person name="Cuvelier M.L."/>
            <person name="Derelle E."/>
            <person name="Everett M.V."/>
            <person name="Foulon E."/>
            <person name="Grimwood J."/>
            <person name="Gundlach H."/>
            <person name="Henrissat B."/>
            <person name="Napoli C."/>
            <person name="McDonald S.M."/>
            <person name="Parker M.S."/>
            <person name="Rombauts S."/>
            <person name="Salamov A."/>
            <person name="Von Dassow P."/>
            <person name="Badger J.H."/>
            <person name="Coutinho P.M."/>
            <person name="Demir E."/>
            <person name="Dubchak I."/>
            <person name="Gentemann C."/>
            <person name="Eikrem W."/>
            <person name="Gready J.E."/>
            <person name="John U."/>
            <person name="Lanier W."/>
            <person name="Lindquist E.A."/>
            <person name="Lucas S."/>
            <person name="Mayer K.F."/>
            <person name="Moreau H."/>
            <person name="Not F."/>
            <person name="Otillar R."/>
            <person name="Panaud O."/>
            <person name="Pangilinan J."/>
            <person name="Paulsen I."/>
            <person name="Piegu B."/>
            <person name="Poliakov A."/>
            <person name="Robbens S."/>
            <person name="Schmutz J."/>
            <person name="Toulza E."/>
            <person name="Wyss T."/>
            <person name="Zelensky A."/>
            <person name="Zhou K."/>
            <person name="Armbrust E.V."/>
            <person name="Bhattacharya D."/>
            <person name="Goodenough U.W."/>
            <person name="Van de Peer Y."/>
            <person name="Grigoriev I.V."/>
        </authorList>
    </citation>
    <scope>NUCLEOTIDE SEQUENCE [LARGE SCALE GENOMIC DNA]</scope>
    <source>
        <strain evidence="15">RCC299 / NOUM17</strain>
    </source>
</reference>
<feature type="coiled-coil region" evidence="11">
    <location>
        <begin position="1059"/>
        <end position="1086"/>
    </location>
</feature>
<dbReference type="FunCoup" id="C1DZG1">
    <property type="interactions" value="1485"/>
</dbReference>
<dbReference type="Pfam" id="PF06470">
    <property type="entry name" value="SMC_hinge"/>
    <property type="match status" value="1"/>
</dbReference>
<dbReference type="EMBL" id="CP001323">
    <property type="protein sequence ID" value="ACO61111.1"/>
    <property type="molecule type" value="Genomic_DNA"/>
</dbReference>
<dbReference type="GeneID" id="8240583"/>
<evidence type="ECO:0000256" key="8">
    <source>
        <dbReference type="ARBA" id="ARBA00023242"/>
    </source>
</evidence>
<dbReference type="InterPro" id="IPR036277">
    <property type="entry name" value="SMC_hinge_sf"/>
</dbReference>
<sequence>MARSRSKSAEENNTAVAVRGGMISRIECDNFKSYKGHQVIGPFKQFTSIIGPNGSGKSNLMDAISFVLGVQSAQLRGTVLRDLVYAFDLADREESRTAYVKLFYEAEDGTEICFSRHIDASGAGQYKIDGKTCTAEAYSERLKEHGILIKARNFLVFQGDIESVASKSPKELCALVEQVSGSADLKKDYDDALKLRKECEEEQLASLQRRKATTTLRKQMKEQKEEAEKHIRMQEELTKLKTEHVMFKLYHIDHEAERHTEEIEEAKEALKEHEDRLNALKKEEEEKRQLKAGHSKRVMMLERKIAKAKEDADKRNPAAVKNREETLRAKKKLELAQKMLERHSADAEQSATDIARLERDLKNVAAAEEIFENDFQAELKKGDKKQLGAAQVEDYNRKKEEAGAKTFKLRQERDGLAAAAQADEDVRKRLEAKRDELTQRVNFLNEQKEGELRRMADLEKGRDEAKAELDEARTKDKGLADEKRKSRAKQEHLTNKIEEISGKLREAKADRKESEREVRAQEAIVAMRRLLPGVHGRVTDLLKVTQRKYNLAIITVLGRDADAIVVDDAAVAKECVQYLKEQRVAPMTFLPLDGVKAYEPDEGLRHLGGSAKLAVDVCNFDSKFKVAMIYALGSDTIVCDTHEEAKRLTFGGERRFKVVSLDGTMIRKSGEMTGGTSGSLEAKASRFDAEEVATLRADRQAAEESLARLKPVATFAMEEQEAQARMTRLERDLQYAAADIKVCAEKIGKLSKDVEVMEREIASTVPELEKATAELEKTVKAARVLEKKIHAIEDEVYAEFSKSVGVKNIREYEENNLATLQRGAEERAKFAQQKAKLTEQLNYERSRDVAGPRAKAESDITRHKEDLARLASEAEKAKAEADAARNETEGWEKDAAAAKEEMRAVEAEINELRARNKGANTDEAKLQRVVSNKTAQVEALRENRADIIAAARMERLKLPRADDDEEDEDILALPAPVPTLGDGNEEEAEEAEAMEVDAETTGGWRAAAFRVKLSYENLPDRLKNAPRPSDRERLDHELRDAVEEKAADLARLEPNMKAIEQYEGLKEKEAEQVEALEDSRRRTKEAAEAFDAVMQERESTFMAAFEHISGAIDRVYKELTSSRIHPMGGTAYLNLEDVQEPYNSGVRFSAMPPTKRFRDMDQLSGGEKTMAALALIFAIHSYRSSPFFILDEVDAALDKTNVEKMAQFIRNRSHGTNPGNEGKPCQSIVISLKDYFFDKADSLVGVCRDIDQACSRVLTFDLEKYPEEIEE</sequence>
<feature type="region of interest" description="Disordered" evidence="12">
    <location>
        <begin position="456"/>
        <end position="491"/>
    </location>
</feature>
<dbReference type="InterPro" id="IPR028468">
    <property type="entry name" value="Smc1_ABC"/>
</dbReference>
<dbReference type="InterPro" id="IPR024704">
    <property type="entry name" value="SMC"/>
</dbReference>
<name>C1DZG1_MICCC</name>